<evidence type="ECO:0000259" key="8">
    <source>
        <dbReference type="Pfam" id="PF12704"/>
    </source>
</evidence>
<feature type="transmembrane region" description="Helical" evidence="6">
    <location>
        <begin position="328"/>
        <end position="354"/>
    </location>
</feature>
<reference evidence="9" key="2">
    <citation type="journal article" date="2024" name="Antonie Van Leeuwenhoek">
        <title>Roseihalotalea indica gen. nov., sp. nov., a halophilic Bacteroidetes from mesopelagic Southwest Indian Ocean with higher carbohydrate metabolic potential.</title>
        <authorList>
            <person name="Chen B."/>
            <person name="Zhang M."/>
            <person name="Lin D."/>
            <person name="Ye J."/>
            <person name="Tang K."/>
        </authorList>
    </citation>
    <scope>NUCLEOTIDE SEQUENCE</scope>
    <source>
        <strain evidence="9">TK19036</strain>
    </source>
</reference>
<keyword evidence="3 6" id="KW-0812">Transmembrane</keyword>
<evidence type="ECO:0000259" key="7">
    <source>
        <dbReference type="Pfam" id="PF02687"/>
    </source>
</evidence>
<dbReference type="Pfam" id="PF12704">
    <property type="entry name" value="MacB_PCD"/>
    <property type="match status" value="2"/>
</dbReference>
<dbReference type="EMBL" id="CP120682">
    <property type="protein sequence ID" value="WKN37784.1"/>
    <property type="molecule type" value="Genomic_DNA"/>
</dbReference>
<evidence type="ECO:0000313" key="9">
    <source>
        <dbReference type="EMBL" id="WKN37784.1"/>
    </source>
</evidence>
<dbReference type="GO" id="GO:0005886">
    <property type="term" value="C:plasma membrane"/>
    <property type="evidence" value="ECO:0007669"/>
    <property type="project" value="UniProtKB-SubCell"/>
</dbReference>
<dbReference type="InterPro" id="IPR050250">
    <property type="entry name" value="Macrolide_Exporter_MacB"/>
</dbReference>
<evidence type="ECO:0000256" key="4">
    <source>
        <dbReference type="ARBA" id="ARBA00022989"/>
    </source>
</evidence>
<keyword evidence="4 6" id="KW-1133">Transmembrane helix</keyword>
<feature type="transmembrane region" description="Helical" evidence="6">
    <location>
        <begin position="21"/>
        <end position="41"/>
    </location>
</feature>
<feature type="domain" description="MacB-like periplasmic core" evidence="8">
    <location>
        <begin position="20"/>
        <end position="234"/>
    </location>
</feature>
<dbReference type="PROSITE" id="PS51257">
    <property type="entry name" value="PROKAR_LIPOPROTEIN"/>
    <property type="match status" value="1"/>
</dbReference>
<evidence type="ECO:0000256" key="1">
    <source>
        <dbReference type="ARBA" id="ARBA00004651"/>
    </source>
</evidence>
<dbReference type="InterPro" id="IPR025857">
    <property type="entry name" value="MacB_PCD"/>
</dbReference>
<feature type="transmembrane region" description="Helical" evidence="6">
    <location>
        <begin position="374"/>
        <end position="399"/>
    </location>
</feature>
<feature type="transmembrane region" description="Helical" evidence="6">
    <location>
        <begin position="678"/>
        <end position="701"/>
    </location>
</feature>
<dbReference type="Pfam" id="PF02687">
    <property type="entry name" value="FtsX"/>
    <property type="match status" value="2"/>
</dbReference>
<dbReference type="AlphaFoldDB" id="A0AA49GTW9"/>
<feature type="transmembrane region" description="Helical" evidence="6">
    <location>
        <begin position="282"/>
        <end position="307"/>
    </location>
</feature>
<feature type="transmembrane region" description="Helical" evidence="6">
    <location>
        <begin position="420"/>
        <end position="444"/>
    </location>
</feature>
<evidence type="ECO:0000256" key="5">
    <source>
        <dbReference type="ARBA" id="ARBA00023136"/>
    </source>
</evidence>
<comment type="subcellular location">
    <subcellularLocation>
        <location evidence="1">Cell membrane</location>
        <topology evidence="1">Multi-pass membrane protein</topology>
    </subcellularLocation>
</comment>
<evidence type="ECO:0000256" key="2">
    <source>
        <dbReference type="ARBA" id="ARBA00022475"/>
    </source>
</evidence>
<feature type="domain" description="ABC3 transporter permease C-terminal" evidence="7">
    <location>
        <begin position="682"/>
        <end position="793"/>
    </location>
</feature>
<accession>A0AA49GTW9</accession>
<name>A0AA49GTW9_9BACT</name>
<dbReference type="PANTHER" id="PTHR30572">
    <property type="entry name" value="MEMBRANE COMPONENT OF TRANSPORTER-RELATED"/>
    <property type="match status" value="1"/>
</dbReference>
<proteinExistence type="predicted"/>
<keyword evidence="5 6" id="KW-0472">Membrane</keyword>
<evidence type="ECO:0000256" key="3">
    <source>
        <dbReference type="ARBA" id="ARBA00022692"/>
    </source>
</evidence>
<reference evidence="9" key="1">
    <citation type="journal article" date="2023" name="Comput. Struct. Biotechnol. J.">
        <title>Discovery of a novel marine Bacteroidetes with a rich repertoire of carbohydrate-active enzymes.</title>
        <authorList>
            <person name="Chen B."/>
            <person name="Liu G."/>
            <person name="Chen Q."/>
            <person name="Wang H."/>
            <person name="Liu L."/>
            <person name="Tang K."/>
        </authorList>
    </citation>
    <scope>NUCLEOTIDE SEQUENCE</scope>
    <source>
        <strain evidence="9">TK19036</strain>
    </source>
</reference>
<protein>
    <submittedName>
        <fullName evidence="9">ABC transporter permease</fullName>
    </submittedName>
</protein>
<evidence type="ECO:0000256" key="6">
    <source>
        <dbReference type="SAM" id="Phobius"/>
    </source>
</evidence>
<feature type="transmembrane region" description="Helical" evidence="6">
    <location>
        <begin position="767"/>
        <end position="787"/>
    </location>
</feature>
<dbReference type="GO" id="GO:0022857">
    <property type="term" value="F:transmembrane transporter activity"/>
    <property type="evidence" value="ECO:0007669"/>
    <property type="project" value="TreeGrafter"/>
</dbReference>
<gene>
    <name evidence="9" type="ORF">K4G66_03560</name>
</gene>
<feature type="transmembrane region" description="Helical" evidence="6">
    <location>
        <begin position="722"/>
        <end position="747"/>
    </location>
</feature>
<dbReference type="PANTHER" id="PTHR30572:SF18">
    <property type="entry name" value="ABC-TYPE MACROLIDE FAMILY EXPORT SYSTEM PERMEASE COMPONENT 2"/>
    <property type="match status" value="1"/>
</dbReference>
<keyword evidence="2" id="KW-1003">Cell membrane</keyword>
<organism evidence="9">
    <name type="scientific">Roseihalotalea indica</name>
    <dbReference type="NCBI Taxonomy" id="2867963"/>
    <lineage>
        <taxon>Bacteria</taxon>
        <taxon>Pseudomonadati</taxon>
        <taxon>Bacteroidota</taxon>
        <taxon>Cytophagia</taxon>
        <taxon>Cytophagales</taxon>
        <taxon>Catalimonadaceae</taxon>
        <taxon>Roseihalotalea</taxon>
    </lineage>
</organism>
<feature type="domain" description="ABC3 transporter permease C-terminal" evidence="7">
    <location>
        <begin position="288"/>
        <end position="403"/>
    </location>
</feature>
<feature type="domain" description="MacB-like periplasmic core" evidence="8">
    <location>
        <begin position="431"/>
        <end position="626"/>
    </location>
</feature>
<sequence length="801" mass="88798">MIKHYLHVALRNLLKRPFYTTINILGLAIGMACTLLITMYVRQELSYDRFHEKADRIYRLATHLEIGESAFSGAVVSPAVATPFREEIPEVEAVVRMRMAPGVILKKGDITIQEKQVLAADPDFFRMFSFPLLEGDPPSALTEPNSVVMTPEAASKYFPEGEPLGQSILMDGQSFQVTGIMEPVPEASHLHFDIVYSFLAEPGSKEESWGSINTPTYFLLHEQADVAQVDARLEPMLQKYMEDYEDFQKLGYVMEMFTQPLTNIHLYSHLEGEFEANGNVKYLYIFGAIAFFILLIACINFMNLATARSADRAKEVGVRKTMGSARSALVRQFLAESVLLSLFSVLLALGLAELLRTPFNEIAAKEIQLPFSEAWFLVAILLLGGAVGVLAGSYPAFYLTKFKPTEVLKGRLVSGSSNIWLRNSLVVFQFVISIVLIVCTLMVYEQLQFVRNKDLGFDKENVIVMSNAPALGNNQNAFYNALVELSEVQDVSFSDVAPLSAYNGTVFTPPTASDSSITGSTYREEDAIVMSFTRVSYDYLPTLGLRLKEGRNFSREIAADSANHTLILNEEAARKLKLSQPVGTKISVDGGARKAEIVGVVEDFHFKSLHTTVEPLVLILSDSLEYAEIKIQSADLPQTLALIEDQWNQYADGTPLDYSFLDEDFDALFRADQRIGKIFGGFTSLAIVIACLGLLALASFMAEQRTKEIGIRKVMGASVRSIVLLLSKDFTKLVVIAFAVAIPLAYWAVHQWLEDFAYKIDIGLTSFIIAGVLALLVALLTVSYQAFKAAMANPVKSLRNE</sequence>
<dbReference type="InterPro" id="IPR003838">
    <property type="entry name" value="ABC3_permease_C"/>
</dbReference>